<dbReference type="AlphaFoldDB" id="A0A9P6AI46"/>
<keyword evidence="2" id="KW-1185">Reference proteome</keyword>
<organism evidence="1 2">
    <name type="scientific">Hydnum rufescens UP504</name>
    <dbReference type="NCBI Taxonomy" id="1448309"/>
    <lineage>
        <taxon>Eukaryota</taxon>
        <taxon>Fungi</taxon>
        <taxon>Dikarya</taxon>
        <taxon>Basidiomycota</taxon>
        <taxon>Agaricomycotina</taxon>
        <taxon>Agaricomycetes</taxon>
        <taxon>Cantharellales</taxon>
        <taxon>Hydnaceae</taxon>
        <taxon>Hydnum</taxon>
    </lineage>
</organism>
<dbReference type="Proteomes" id="UP000886523">
    <property type="component" value="Unassembled WGS sequence"/>
</dbReference>
<dbReference type="EMBL" id="MU129116">
    <property type="protein sequence ID" value="KAF9506292.1"/>
    <property type="molecule type" value="Genomic_DNA"/>
</dbReference>
<accession>A0A9P6AI46</accession>
<sequence length="116" mass="12519">MASLKRLEDRLNPIDVGITMLTVDGIQLILECLDVGFLLVHSMRSFAWIHIKIAHVQFDLASHKLVLWSEGRIGKNIGLEQSNSTTSLRNTGAGAAVIGATAATTKVWLIVVVAIG</sequence>
<reference evidence="1" key="1">
    <citation type="journal article" date="2020" name="Nat. Commun.">
        <title>Large-scale genome sequencing of mycorrhizal fungi provides insights into the early evolution of symbiotic traits.</title>
        <authorList>
            <person name="Miyauchi S."/>
            <person name="Kiss E."/>
            <person name="Kuo A."/>
            <person name="Drula E."/>
            <person name="Kohler A."/>
            <person name="Sanchez-Garcia M."/>
            <person name="Morin E."/>
            <person name="Andreopoulos B."/>
            <person name="Barry K.W."/>
            <person name="Bonito G."/>
            <person name="Buee M."/>
            <person name="Carver A."/>
            <person name="Chen C."/>
            <person name="Cichocki N."/>
            <person name="Clum A."/>
            <person name="Culley D."/>
            <person name="Crous P.W."/>
            <person name="Fauchery L."/>
            <person name="Girlanda M."/>
            <person name="Hayes R.D."/>
            <person name="Keri Z."/>
            <person name="LaButti K."/>
            <person name="Lipzen A."/>
            <person name="Lombard V."/>
            <person name="Magnuson J."/>
            <person name="Maillard F."/>
            <person name="Murat C."/>
            <person name="Nolan M."/>
            <person name="Ohm R.A."/>
            <person name="Pangilinan J."/>
            <person name="Pereira M.F."/>
            <person name="Perotto S."/>
            <person name="Peter M."/>
            <person name="Pfister S."/>
            <person name="Riley R."/>
            <person name="Sitrit Y."/>
            <person name="Stielow J.B."/>
            <person name="Szollosi G."/>
            <person name="Zifcakova L."/>
            <person name="Stursova M."/>
            <person name="Spatafora J.W."/>
            <person name="Tedersoo L."/>
            <person name="Vaario L.M."/>
            <person name="Yamada A."/>
            <person name="Yan M."/>
            <person name="Wang P."/>
            <person name="Xu J."/>
            <person name="Bruns T."/>
            <person name="Baldrian P."/>
            <person name="Vilgalys R."/>
            <person name="Dunand C."/>
            <person name="Henrissat B."/>
            <person name="Grigoriev I.V."/>
            <person name="Hibbett D."/>
            <person name="Nagy L.G."/>
            <person name="Martin F.M."/>
        </authorList>
    </citation>
    <scope>NUCLEOTIDE SEQUENCE</scope>
    <source>
        <strain evidence="1">UP504</strain>
    </source>
</reference>
<name>A0A9P6AI46_9AGAM</name>
<gene>
    <name evidence="1" type="ORF">BS47DRAFT_1367470</name>
</gene>
<proteinExistence type="predicted"/>
<evidence type="ECO:0000313" key="1">
    <source>
        <dbReference type="EMBL" id="KAF9506292.1"/>
    </source>
</evidence>
<protein>
    <submittedName>
        <fullName evidence="1">Uncharacterized protein</fullName>
    </submittedName>
</protein>
<comment type="caution">
    <text evidence="1">The sequence shown here is derived from an EMBL/GenBank/DDBJ whole genome shotgun (WGS) entry which is preliminary data.</text>
</comment>
<evidence type="ECO:0000313" key="2">
    <source>
        <dbReference type="Proteomes" id="UP000886523"/>
    </source>
</evidence>